<dbReference type="InterPro" id="IPR015422">
    <property type="entry name" value="PyrdxlP-dep_Trfase_small"/>
</dbReference>
<accession>A0A7V4G8L4</accession>
<comment type="cofactor">
    <cofactor evidence="1 4">
        <name>pyridoxal 5'-phosphate</name>
        <dbReference type="ChEBI" id="CHEBI:597326"/>
    </cofactor>
</comment>
<dbReference type="Gene3D" id="3.40.640.10">
    <property type="entry name" value="Type I PLP-dependent aspartate aminotransferase-like (Major domain)"/>
    <property type="match status" value="1"/>
</dbReference>
<evidence type="ECO:0000256" key="2">
    <source>
        <dbReference type="ARBA" id="ARBA00022679"/>
    </source>
</evidence>
<sequence length="430" mass="46296">MLLKNRCQTFNRFVQSARAMGLYPYFRPISRSFGPEVELNGRRLVMIGSNDYLGFSQDPRVQEAAFRAMQRWGTGPGGSRFLSGNITLHEELEERLAAFVGKKKAVVHVTGFSTNLGAIACLLTAQDIILVDRENHASIFEGCQASKAKIIPFAHNNPQAATDKMAAAREKKGDGLMLLVTEGVFSMSGDVCPLPDLVALKENFPDLLIYLDDAHGLGVLGPGGQGTAAQFGLTRQVDFIMGTFSKALASIGGFFAGDEEEVVEYVRHHSRTLIFSAGLPASCAATVLACLDLLEAEPERLARLWEIIHQVHAGYEKIGLITGPPISPVLPIHIGSDLKAAQVAADLLKEGVFALPAISPAVPRGKALIRTAYMSTHQDSHLDFVLEVLDRLAKKHRIRAVDLAEAGQIPDPAGIASRTALDLGVQAAGK</sequence>
<dbReference type="EMBL" id="DSXI01000389">
    <property type="protein sequence ID" value="HGS05395.1"/>
    <property type="molecule type" value="Genomic_DNA"/>
</dbReference>
<dbReference type="InterPro" id="IPR050087">
    <property type="entry name" value="AON_synthase_class-II"/>
</dbReference>
<keyword evidence="2 6" id="KW-0808">Transferase</keyword>
<evidence type="ECO:0000256" key="4">
    <source>
        <dbReference type="RuleBase" id="RU003693"/>
    </source>
</evidence>
<dbReference type="InterPro" id="IPR015424">
    <property type="entry name" value="PyrdxlP-dep_Trfase"/>
</dbReference>
<dbReference type="PANTHER" id="PTHR13693:SF3">
    <property type="entry name" value="LD36009P"/>
    <property type="match status" value="1"/>
</dbReference>
<comment type="similarity">
    <text evidence="4">Belongs to the class-II pyridoxal-phosphate-dependent aminotransferase family.</text>
</comment>
<name>A0A7V4G8L4_9BACT</name>
<feature type="domain" description="Aminotransferase class I/classII large" evidence="5">
    <location>
        <begin position="46"/>
        <end position="387"/>
    </location>
</feature>
<dbReference type="InterPro" id="IPR001917">
    <property type="entry name" value="Aminotrans_II_pyridoxalP_BS"/>
</dbReference>
<dbReference type="AlphaFoldDB" id="A0A7V4G8L4"/>
<dbReference type="GO" id="GO:0008483">
    <property type="term" value="F:transaminase activity"/>
    <property type="evidence" value="ECO:0007669"/>
    <property type="project" value="UniProtKB-KW"/>
</dbReference>
<organism evidence="6">
    <name type="scientific">Desulfobacca acetoxidans</name>
    <dbReference type="NCBI Taxonomy" id="60893"/>
    <lineage>
        <taxon>Bacteria</taxon>
        <taxon>Pseudomonadati</taxon>
        <taxon>Thermodesulfobacteriota</taxon>
        <taxon>Desulfobaccia</taxon>
        <taxon>Desulfobaccales</taxon>
        <taxon>Desulfobaccaceae</taxon>
        <taxon>Desulfobacca</taxon>
    </lineage>
</organism>
<comment type="caution">
    <text evidence="6">The sequence shown here is derived from an EMBL/GenBank/DDBJ whole genome shotgun (WGS) entry which is preliminary data.</text>
</comment>
<keyword evidence="6" id="KW-0032">Aminotransferase</keyword>
<dbReference type="InterPro" id="IPR004839">
    <property type="entry name" value="Aminotransferase_I/II_large"/>
</dbReference>
<dbReference type="Pfam" id="PF00155">
    <property type="entry name" value="Aminotran_1_2"/>
    <property type="match status" value="1"/>
</dbReference>
<dbReference type="PROSITE" id="PS00599">
    <property type="entry name" value="AA_TRANSFER_CLASS_2"/>
    <property type="match status" value="1"/>
</dbReference>
<dbReference type="Gene3D" id="3.90.1150.10">
    <property type="entry name" value="Aspartate Aminotransferase, domain 1"/>
    <property type="match status" value="1"/>
</dbReference>
<dbReference type="PANTHER" id="PTHR13693">
    <property type="entry name" value="CLASS II AMINOTRANSFERASE/8-AMINO-7-OXONONANOATE SYNTHASE"/>
    <property type="match status" value="1"/>
</dbReference>
<proteinExistence type="inferred from homology"/>
<protein>
    <submittedName>
        <fullName evidence="6">Pyridoxal phosphate-dependent aminotransferase family protein</fullName>
    </submittedName>
</protein>
<dbReference type="InterPro" id="IPR015421">
    <property type="entry name" value="PyrdxlP-dep_Trfase_major"/>
</dbReference>
<evidence type="ECO:0000256" key="1">
    <source>
        <dbReference type="ARBA" id="ARBA00001933"/>
    </source>
</evidence>
<gene>
    <name evidence="6" type="ORF">ENT08_06620</name>
</gene>
<reference evidence="6" key="1">
    <citation type="journal article" date="2020" name="mSystems">
        <title>Genome- and Community-Level Interaction Insights into Carbon Utilization and Element Cycling Functions of Hydrothermarchaeota in Hydrothermal Sediment.</title>
        <authorList>
            <person name="Zhou Z."/>
            <person name="Liu Y."/>
            <person name="Xu W."/>
            <person name="Pan J."/>
            <person name="Luo Z.H."/>
            <person name="Li M."/>
        </authorList>
    </citation>
    <scope>NUCLEOTIDE SEQUENCE [LARGE SCALE GENOMIC DNA]</scope>
    <source>
        <strain evidence="6">SpSt-548</strain>
    </source>
</reference>
<dbReference type="GO" id="GO:0030170">
    <property type="term" value="F:pyridoxal phosphate binding"/>
    <property type="evidence" value="ECO:0007669"/>
    <property type="project" value="InterPro"/>
</dbReference>
<keyword evidence="3 4" id="KW-0663">Pyridoxal phosphate</keyword>
<evidence type="ECO:0000259" key="5">
    <source>
        <dbReference type="Pfam" id="PF00155"/>
    </source>
</evidence>
<dbReference type="SUPFAM" id="SSF53383">
    <property type="entry name" value="PLP-dependent transferases"/>
    <property type="match status" value="1"/>
</dbReference>
<evidence type="ECO:0000256" key="3">
    <source>
        <dbReference type="ARBA" id="ARBA00022898"/>
    </source>
</evidence>
<evidence type="ECO:0000313" key="6">
    <source>
        <dbReference type="EMBL" id="HGS05395.1"/>
    </source>
</evidence>